<feature type="region of interest" description="Disordered" evidence="9">
    <location>
        <begin position="413"/>
        <end position="434"/>
    </location>
</feature>
<dbReference type="GO" id="GO:1990961">
    <property type="term" value="P:xenobiotic detoxification by transmembrane export across the plasma membrane"/>
    <property type="evidence" value="ECO:0007669"/>
    <property type="project" value="UniProtKB-ARBA"/>
</dbReference>
<comment type="caution">
    <text evidence="12">The sequence shown here is derived from an EMBL/GenBank/DDBJ whole genome shotgun (WGS) entry which is preliminary data.</text>
</comment>
<sequence>MSETSVPDREKAGPTSERTNGAQATVSGSDSGNVAGPTQQGRRKRLLALLAAAVVLAGAAYGAYYYTFGRYYESTDDAYVSGNLVQLTPQVTGTVVAVNTDDTQIVKAGDAVVTLDPADAKIALASAEAALGQTVRRVSSLYVNNDFYAANVAQRESDLARANDDLRRRQAVADTGAVSAEDIAHAREAVNAAQAALDAARQQAEANHALTDRTTVEYHPDVQAAASKVRDAYLAYARDTLPAPVTGYVAQRSVQVGQRVAPGTPLMAIVPLDGVWVDANFKEVQLRHMRIGQPVTLTADVYGSAIKYHGRIEGFSAGTGSAFATLPAQNATGNWIKIVQRLPVRIQLDPRELEAHPLRIGLSMLVDVNTHDDSGTQLGAATNTSYRTDVFAQYGEQADAEIAKVIAQNAMDSRTSRAQPSLASAVSREHGSNTAEVKLSRARLATGAALFQPHS</sequence>
<keyword evidence="13" id="KW-1185">Reference proteome</keyword>
<evidence type="ECO:0000256" key="1">
    <source>
        <dbReference type="ARBA" id="ARBA00004377"/>
    </source>
</evidence>
<protein>
    <submittedName>
        <fullName evidence="12">HlyD family efflux transporter periplasmic adaptor subunit</fullName>
    </submittedName>
</protein>
<feature type="region of interest" description="Disordered" evidence="9">
    <location>
        <begin position="1"/>
        <end position="38"/>
    </location>
</feature>
<name>A0A3N6NDY2_9BURK</name>
<keyword evidence="6 10" id="KW-0812">Transmembrane</keyword>
<dbReference type="OrthoDB" id="9811754at2"/>
<dbReference type="RefSeq" id="WP_124149016.1">
    <property type="nucleotide sequence ID" value="NZ_RQIS01000001.1"/>
</dbReference>
<dbReference type="InterPro" id="IPR058633">
    <property type="entry name" value="EmrA/FarA_HH"/>
</dbReference>
<comment type="subcellular location">
    <subcellularLocation>
        <location evidence="1">Cell inner membrane</location>
        <topology evidence="1">Single-pass membrane protein</topology>
    </subcellularLocation>
</comment>
<evidence type="ECO:0000256" key="10">
    <source>
        <dbReference type="SAM" id="Phobius"/>
    </source>
</evidence>
<dbReference type="EMBL" id="RQIS01000001">
    <property type="protein sequence ID" value="RQH09611.1"/>
    <property type="molecule type" value="Genomic_DNA"/>
</dbReference>
<keyword evidence="4" id="KW-1003">Cell membrane</keyword>
<dbReference type="Proteomes" id="UP000272778">
    <property type="component" value="Unassembled WGS sequence"/>
</dbReference>
<evidence type="ECO:0000313" key="12">
    <source>
        <dbReference type="EMBL" id="RQH09611.1"/>
    </source>
</evidence>
<evidence type="ECO:0000313" key="13">
    <source>
        <dbReference type="Proteomes" id="UP000272778"/>
    </source>
</evidence>
<dbReference type="GO" id="GO:0005886">
    <property type="term" value="C:plasma membrane"/>
    <property type="evidence" value="ECO:0007669"/>
    <property type="project" value="UniProtKB-SubCell"/>
</dbReference>
<dbReference type="PANTHER" id="PTHR30386">
    <property type="entry name" value="MEMBRANE FUSION SUBUNIT OF EMRAB-TOLC MULTIDRUG EFFLUX PUMP"/>
    <property type="match status" value="1"/>
</dbReference>
<dbReference type="Gene3D" id="2.40.30.170">
    <property type="match status" value="1"/>
</dbReference>
<keyword evidence="5" id="KW-0997">Cell inner membrane</keyword>
<evidence type="ECO:0000259" key="11">
    <source>
        <dbReference type="Pfam" id="PF25885"/>
    </source>
</evidence>
<dbReference type="Gene3D" id="1.10.287.470">
    <property type="entry name" value="Helix hairpin bin"/>
    <property type="match status" value="1"/>
</dbReference>
<feature type="compositionally biased region" description="Basic and acidic residues" evidence="9">
    <location>
        <begin position="1"/>
        <end position="12"/>
    </location>
</feature>
<evidence type="ECO:0000256" key="5">
    <source>
        <dbReference type="ARBA" id="ARBA00022519"/>
    </source>
</evidence>
<gene>
    <name evidence="12" type="ORF">D1Y85_00120</name>
</gene>
<reference evidence="12 13" key="1">
    <citation type="submission" date="2018-11" db="EMBL/GenBank/DDBJ databases">
        <title>Paraburkholderia sp. DHOA04, isolated from soil.</title>
        <authorList>
            <person name="Gao Z.-H."/>
            <person name="Qiu L.-H."/>
            <person name="Fu J.-C."/>
        </authorList>
    </citation>
    <scope>NUCLEOTIDE SEQUENCE [LARGE SCALE GENOMIC DNA]</scope>
    <source>
        <strain evidence="12 13">DHOA04</strain>
    </source>
</reference>
<dbReference type="Gene3D" id="2.40.50.100">
    <property type="match status" value="1"/>
</dbReference>
<feature type="compositionally biased region" description="Polar residues" evidence="9">
    <location>
        <begin position="413"/>
        <end position="424"/>
    </location>
</feature>
<keyword evidence="7 10" id="KW-1133">Transmembrane helix</keyword>
<dbReference type="Pfam" id="PF25885">
    <property type="entry name" value="HH_EMRA"/>
    <property type="match status" value="1"/>
</dbReference>
<dbReference type="GO" id="GO:0015721">
    <property type="term" value="P:bile acid and bile salt transport"/>
    <property type="evidence" value="ECO:0007669"/>
    <property type="project" value="UniProtKB-ARBA"/>
</dbReference>
<organism evidence="12 13">
    <name type="scientific">Paraburkholderia dinghuensis</name>
    <dbReference type="NCBI Taxonomy" id="2305225"/>
    <lineage>
        <taxon>Bacteria</taxon>
        <taxon>Pseudomonadati</taxon>
        <taxon>Pseudomonadota</taxon>
        <taxon>Betaproteobacteria</taxon>
        <taxon>Burkholderiales</taxon>
        <taxon>Burkholderiaceae</taxon>
        <taxon>Paraburkholderia</taxon>
    </lineage>
</organism>
<proteinExistence type="inferred from homology"/>
<dbReference type="PANTHER" id="PTHR30386:SF19">
    <property type="entry name" value="MULTIDRUG EXPORT PROTEIN EMRA-RELATED"/>
    <property type="match status" value="1"/>
</dbReference>
<evidence type="ECO:0000256" key="9">
    <source>
        <dbReference type="SAM" id="MobiDB-lite"/>
    </source>
</evidence>
<feature type="compositionally biased region" description="Polar residues" evidence="9">
    <location>
        <begin position="16"/>
        <end position="38"/>
    </location>
</feature>
<feature type="domain" description="Multidrug export protein EmrA/FarA alpha-helical hairpin" evidence="11">
    <location>
        <begin position="119"/>
        <end position="238"/>
    </location>
</feature>
<evidence type="ECO:0000256" key="4">
    <source>
        <dbReference type="ARBA" id="ARBA00022475"/>
    </source>
</evidence>
<keyword evidence="3" id="KW-0813">Transport</keyword>
<feature type="transmembrane region" description="Helical" evidence="10">
    <location>
        <begin position="46"/>
        <end position="66"/>
    </location>
</feature>
<dbReference type="AlphaFoldDB" id="A0A3N6NDY2"/>
<dbReference type="InterPro" id="IPR050739">
    <property type="entry name" value="MFP"/>
</dbReference>
<keyword evidence="8 10" id="KW-0472">Membrane</keyword>
<evidence type="ECO:0000256" key="6">
    <source>
        <dbReference type="ARBA" id="ARBA00022692"/>
    </source>
</evidence>
<evidence type="ECO:0000256" key="2">
    <source>
        <dbReference type="ARBA" id="ARBA00009477"/>
    </source>
</evidence>
<comment type="similarity">
    <text evidence="2">Belongs to the membrane fusion protein (MFP) (TC 8.A.1) family.</text>
</comment>
<dbReference type="SUPFAM" id="SSF111369">
    <property type="entry name" value="HlyD-like secretion proteins"/>
    <property type="match status" value="2"/>
</dbReference>
<evidence type="ECO:0000256" key="7">
    <source>
        <dbReference type="ARBA" id="ARBA00022989"/>
    </source>
</evidence>
<accession>A0A3N6NDY2</accession>
<evidence type="ECO:0000256" key="3">
    <source>
        <dbReference type="ARBA" id="ARBA00022448"/>
    </source>
</evidence>
<evidence type="ECO:0000256" key="8">
    <source>
        <dbReference type="ARBA" id="ARBA00023136"/>
    </source>
</evidence>
<dbReference type="GO" id="GO:0046677">
    <property type="term" value="P:response to antibiotic"/>
    <property type="evidence" value="ECO:0007669"/>
    <property type="project" value="UniProtKB-ARBA"/>
</dbReference>
<dbReference type="FunFam" id="2.40.30.170:FF:000003">
    <property type="entry name" value="Multidrug resistance protein A"/>
    <property type="match status" value="1"/>
</dbReference>